<feature type="region of interest" description="Disordered" evidence="1">
    <location>
        <begin position="39"/>
        <end position="80"/>
    </location>
</feature>
<feature type="signal peptide" evidence="2">
    <location>
        <begin position="1"/>
        <end position="28"/>
    </location>
</feature>
<dbReference type="Proteomes" id="UP001341281">
    <property type="component" value="Chromosome 05"/>
</dbReference>
<name>A0AAQ3TNX1_PASNO</name>
<proteinExistence type="predicted"/>
<reference evidence="3 4" key="1">
    <citation type="submission" date="2024-02" db="EMBL/GenBank/DDBJ databases">
        <title>High-quality chromosome-scale genome assembly of Pensacola bahiagrass (Paspalum notatum Flugge var. saurae).</title>
        <authorList>
            <person name="Vega J.M."/>
            <person name="Podio M."/>
            <person name="Orjuela J."/>
            <person name="Siena L.A."/>
            <person name="Pessino S.C."/>
            <person name="Combes M.C."/>
            <person name="Mariac C."/>
            <person name="Albertini E."/>
            <person name="Pupilli F."/>
            <person name="Ortiz J.P.A."/>
            <person name="Leblanc O."/>
        </authorList>
    </citation>
    <scope>NUCLEOTIDE SEQUENCE [LARGE SCALE GENOMIC DNA]</scope>
    <source>
        <strain evidence="3">R1</strain>
        <tissue evidence="3">Leaf</tissue>
    </source>
</reference>
<accession>A0AAQ3TNX1</accession>
<evidence type="ECO:0000313" key="4">
    <source>
        <dbReference type="Proteomes" id="UP001341281"/>
    </source>
</evidence>
<evidence type="ECO:0000256" key="2">
    <source>
        <dbReference type="SAM" id="SignalP"/>
    </source>
</evidence>
<feature type="chain" id="PRO_5042824312" description="Secreted protein" evidence="2">
    <location>
        <begin position="29"/>
        <end position="120"/>
    </location>
</feature>
<sequence length="120" mass="12753">MNANKRLMTPMIILAGALLACLAFSAQAGENGGVEALTTPAAAGRGGDGHRREQQQDIRSAVREDYMRRQRPSPSLRPDLLLLPDADAQAVLHASARLLETVPPPAASCPQARCNSIVVE</sequence>
<dbReference type="EMBL" id="CP144749">
    <property type="protein sequence ID" value="WVZ77348.1"/>
    <property type="molecule type" value="Genomic_DNA"/>
</dbReference>
<dbReference type="PROSITE" id="PS51257">
    <property type="entry name" value="PROKAR_LIPOPROTEIN"/>
    <property type="match status" value="1"/>
</dbReference>
<dbReference type="AlphaFoldDB" id="A0AAQ3TNX1"/>
<evidence type="ECO:0000256" key="1">
    <source>
        <dbReference type="SAM" id="MobiDB-lite"/>
    </source>
</evidence>
<keyword evidence="2" id="KW-0732">Signal</keyword>
<keyword evidence="4" id="KW-1185">Reference proteome</keyword>
<gene>
    <name evidence="3" type="ORF">U9M48_025226</name>
</gene>
<evidence type="ECO:0008006" key="5">
    <source>
        <dbReference type="Google" id="ProtNLM"/>
    </source>
</evidence>
<organism evidence="3 4">
    <name type="scientific">Paspalum notatum var. saurae</name>
    <dbReference type="NCBI Taxonomy" id="547442"/>
    <lineage>
        <taxon>Eukaryota</taxon>
        <taxon>Viridiplantae</taxon>
        <taxon>Streptophyta</taxon>
        <taxon>Embryophyta</taxon>
        <taxon>Tracheophyta</taxon>
        <taxon>Spermatophyta</taxon>
        <taxon>Magnoliopsida</taxon>
        <taxon>Liliopsida</taxon>
        <taxon>Poales</taxon>
        <taxon>Poaceae</taxon>
        <taxon>PACMAD clade</taxon>
        <taxon>Panicoideae</taxon>
        <taxon>Andropogonodae</taxon>
        <taxon>Paspaleae</taxon>
        <taxon>Paspalinae</taxon>
        <taxon>Paspalum</taxon>
    </lineage>
</organism>
<feature type="compositionally biased region" description="Basic and acidic residues" evidence="1">
    <location>
        <begin position="47"/>
        <end position="68"/>
    </location>
</feature>
<protein>
    <recommendedName>
        <fullName evidence="5">Secreted protein</fullName>
    </recommendedName>
</protein>
<evidence type="ECO:0000313" key="3">
    <source>
        <dbReference type="EMBL" id="WVZ77348.1"/>
    </source>
</evidence>